<dbReference type="OrthoDB" id="2554293at2759"/>
<dbReference type="InterPro" id="IPR011990">
    <property type="entry name" value="TPR-like_helical_dom_sf"/>
</dbReference>
<protein>
    <submittedName>
        <fullName evidence="2">Uncharacterized protein</fullName>
    </submittedName>
</protein>
<proteinExistence type="predicted"/>
<comment type="caution">
    <text evidence="2">The sequence shown here is derived from an EMBL/GenBank/DDBJ whole genome shotgun (WGS) entry which is preliminary data.</text>
</comment>
<keyword evidence="1" id="KW-0677">Repeat</keyword>
<accession>A0A9Q5HRD2</accession>
<dbReference type="Proteomes" id="UP000757232">
    <property type="component" value="Unassembled WGS sequence"/>
</dbReference>
<dbReference type="AlphaFoldDB" id="A0A9Q5HRD2"/>
<dbReference type="EMBL" id="LNZH02000215">
    <property type="protein sequence ID" value="OCB84583.1"/>
    <property type="molecule type" value="Genomic_DNA"/>
</dbReference>
<name>A0A9Q5HRD2_SANBA</name>
<sequence length="973" mass="109149">MQCTWTSTTNVLRRQPWRLCSTQIRILTQCRNLSWTRWTSGAASSSGKRDLSSVANAFLANAIRDTSVPPSLFTVPEDLSQGEEAAKDRSLNHDSPSPAKISRIAAQAVRVACQGPSSREAFLIVKSLRKSAGYYGKPQEPGSRFPKNIPIDFGMAVSPRLATHSLLHGLVRRGMTKEAGDIARRIVLHQPEMRLSCRTLRAISTALCQTDALALRDQNFRSKAQKAKSYFGGYLARPTAITESKVKLPCTRVAMQLFFAAKQYRKHRAKQMFQQLIDACLLQGEILIVSFLLAFLVKQWQARFLLTDKTDDYPSTSADRNVSHAPASNFTLKPEFLSSTLSYIIPIISGDILPNPQAIRPSHEEAVQSLAILAGMLHEGTLRHNHIDGLVKTLVLFDPSASVVVWTLRKGKKEKWERRRAREYFDEVLDDLFDQVTGNFYGMPKGKSTYWANVETFNSLLNYSFRRKKSPAMAEKVVKHMRRVGGNLAPNITTYNIALKASTVLRRYDITRRVIETLRERPENAGHAIMYTPSEQPRQVCDRKLQKESTVAHASESSLAASDRMVPQQIATTELLPAALKSPTNPFVPEEIMERLSPAVQRIFLEEFDLETLSSTKRPLPADGDTLASYINYLTVSGRPEAAVELVLTLVPELKDASYPPGTPDSLRLGRGKRAFNRRSAILRAVGLGALFFSAALNALVKAGKTGLAERAWRLAKTAEGCSWNPTYRVRPWILPCAVYTLMMKLYAAEARKAYRSIQDPSAAATRGRSDRALVGWGILAFLRHRSTRQSANLLEISRDMGAYILRSRKLSEAAYRAQLSSYLEAGGAMPDRRTVQLPVADERFYNAALDLFGRVPGSYLPTRKRASPRRLRRLERRQLDYFMQRGSVRFPQDSRLISLLRAMREVGYEIPVAYRHMLVGVDLPPPTRPASHSRRKGYASRIGLARSTRLYTIKERGLPVQNAYKLGRPRAS</sequence>
<dbReference type="PANTHER" id="PTHR47942">
    <property type="entry name" value="TETRATRICOPEPTIDE REPEAT (TPR)-LIKE SUPERFAMILY PROTEIN-RELATED"/>
    <property type="match status" value="1"/>
</dbReference>
<evidence type="ECO:0000313" key="3">
    <source>
        <dbReference type="Proteomes" id="UP000757232"/>
    </source>
</evidence>
<evidence type="ECO:0000256" key="1">
    <source>
        <dbReference type="ARBA" id="ARBA00022737"/>
    </source>
</evidence>
<gene>
    <name evidence="2" type="ORF">A7U60_g8570</name>
</gene>
<reference evidence="2" key="1">
    <citation type="submission" date="2016-06" db="EMBL/GenBank/DDBJ databases">
        <title>Draft Genome sequence of the fungus Inonotus baumii.</title>
        <authorList>
            <person name="Zhu H."/>
            <person name="Lin W."/>
        </authorList>
    </citation>
    <scope>NUCLEOTIDE SEQUENCE</scope>
    <source>
        <strain evidence="2">821</strain>
    </source>
</reference>
<organism evidence="2 3">
    <name type="scientific">Sanghuangporus baumii</name>
    <name type="common">Phellinus baumii</name>
    <dbReference type="NCBI Taxonomy" id="108892"/>
    <lineage>
        <taxon>Eukaryota</taxon>
        <taxon>Fungi</taxon>
        <taxon>Dikarya</taxon>
        <taxon>Basidiomycota</taxon>
        <taxon>Agaricomycotina</taxon>
        <taxon>Agaricomycetes</taxon>
        <taxon>Hymenochaetales</taxon>
        <taxon>Hymenochaetaceae</taxon>
        <taxon>Sanghuangporus</taxon>
    </lineage>
</organism>
<dbReference type="Gene3D" id="1.25.40.10">
    <property type="entry name" value="Tetratricopeptide repeat domain"/>
    <property type="match status" value="1"/>
</dbReference>
<dbReference type="PANTHER" id="PTHR47942:SF63">
    <property type="entry name" value="PENTATRICOPEPTIDE REPEAT-CONTAINING PROTEIN"/>
    <property type="match status" value="1"/>
</dbReference>
<evidence type="ECO:0000313" key="2">
    <source>
        <dbReference type="EMBL" id="OCB84583.1"/>
    </source>
</evidence>
<dbReference type="InterPro" id="IPR051222">
    <property type="entry name" value="PPR/CCM1_RNA-binding"/>
</dbReference>
<keyword evidence="3" id="KW-1185">Reference proteome</keyword>